<dbReference type="STRING" id="1798475.A2837_01710"/>
<sequence>MEVKDIVKPAVTVSEDATFEEALRAMLNGQTNTLLVTDEDGVLSGEVSVVDLLDAIVPGYLDGDSIMSQLGTEKLFQAAVKEAKDRPVIDFMSADFTSVSLDDSLITIAATAIAHRRARIPVVDRENHPIGIISRQGLKIIIARFLGLKTPSGAVLEDL</sequence>
<reference evidence="4 5" key="1">
    <citation type="journal article" date="2016" name="Nat. Commun.">
        <title>Thousands of microbial genomes shed light on interconnected biogeochemical processes in an aquifer system.</title>
        <authorList>
            <person name="Anantharaman K."/>
            <person name="Brown C.T."/>
            <person name="Hug L.A."/>
            <person name="Sharon I."/>
            <person name="Castelle C.J."/>
            <person name="Probst A.J."/>
            <person name="Thomas B.C."/>
            <person name="Singh A."/>
            <person name="Wilkins M.J."/>
            <person name="Karaoz U."/>
            <person name="Brodie E.L."/>
            <person name="Williams K.H."/>
            <person name="Hubbard S.S."/>
            <person name="Banfield J.F."/>
        </authorList>
    </citation>
    <scope>NUCLEOTIDE SEQUENCE [LARGE SCALE GENOMIC DNA]</scope>
</reference>
<gene>
    <name evidence="4" type="ORF">A2837_01710</name>
</gene>
<comment type="caution">
    <text evidence="4">The sequence shown here is derived from an EMBL/GenBank/DDBJ whole genome shotgun (WGS) entry which is preliminary data.</text>
</comment>
<dbReference type="PANTHER" id="PTHR43080:SF2">
    <property type="entry name" value="CBS DOMAIN-CONTAINING PROTEIN"/>
    <property type="match status" value="1"/>
</dbReference>
<dbReference type="PROSITE" id="PS51371">
    <property type="entry name" value="CBS"/>
    <property type="match status" value="2"/>
</dbReference>
<dbReference type="Pfam" id="PF00571">
    <property type="entry name" value="CBS"/>
    <property type="match status" value="2"/>
</dbReference>
<name>A0A1F6BY71_9BACT</name>
<dbReference type="SMART" id="SM00116">
    <property type="entry name" value="CBS"/>
    <property type="match status" value="2"/>
</dbReference>
<dbReference type="Gene3D" id="3.10.580.10">
    <property type="entry name" value="CBS-domain"/>
    <property type="match status" value="2"/>
</dbReference>
<keyword evidence="1 2" id="KW-0129">CBS domain</keyword>
<evidence type="ECO:0000256" key="2">
    <source>
        <dbReference type="PROSITE-ProRule" id="PRU00703"/>
    </source>
</evidence>
<evidence type="ECO:0000313" key="5">
    <source>
        <dbReference type="Proteomes" id="UP000176322"/>
    </source>
</evidence>
<dbReference type="InterPro" id="IPR051257">
    <property type="entry name" value="Diverse_CBS-Domain"/>
</dbReference>
<dbReference type="InterPro" id="IPR000644">
    <property type="entry name" value="CBS_dom"/>
</dbReference>
<evidence type="ECO:0000256" key="1">
    <source>
        <dbReference type="ARBA" id="ARBA00023122"/>
    </source>
</evidence>
<dbReference type="EMBL" id="MFKO01000002">
    <property type="protein sequence ID" value="OGG41906.1"/>
    <property type="molecule type" value="Genomic_DNA"/>
</dbReference>
<dbReference type="InterPro" id="IPR046342">
    <property type="entry name" value="CBS_dom_sf"/>
</dbReference>
<accession>A0A1F6BY71</accession>
<feature type="domain" description="CBS" evidence="3">
    <location>
        <begin position="92"/>
        <end position="150"/>
    </location>
</feature>
<dbReference type="AlphaFoldDB" id="A0A1F6BY71"/>
<dbReference type="PANTHER" id="PTHR43080">
    <property type="entry name" value="CBS DOMAIN-CONTAINING PROTEIN CBSX3, MITOCHONDRIAL"/>
    <property type="match status" value="1"/>
</dbReference>
<dbReference type="Proteomes" id="UP000176322">
    <property type="component" value="Unassembled WGS sequence"/>
</dbReference>
<organism evidence="4 5">
    <name type="scientific">Candidatus Kaiserbacteria bacterium RIFCSPHIGHO2_01_FULL_46_22</name>
    <dbReference type="NCBI Taxonomy" id="1798475"/>
    <lineage>
        <taxon>Bacteria</taxon>
        <taxon>Candidatus Kaiseribacteriota</taxon>
    </lineage>
</organism>
<dbReference type="SUPFAM" id="SSF54631">
    <property type="entry name" value="CBS-domain pair"/>
    <property type="match status" value="1"/>
</dbReference>
<protein>
    <recommendedName>
        <fullName evidence="3">CBS domain-containing protein</fullName>
    </recommendedName>
</protein>
<proteinExistence type="predicted"/>
<feature type="domain" description="CBS" evidence="3">
    <location>
        <begin position="6"/>
        <end position="65"/>
    </location>
</feature>
<evidence type="ECO:0000259" key="3">
    <source>
        <dbReference type="PROSITE" id="PS51371"/>
    </source>
</evidence>
<evidence type="ECO:0000313" key="4">
    <source>
        <dbReference type="EMBL" id="OGG41906.1"/>
    </source>
</evidence>